<organism evidence="1 2">
    <name type="scientific">Pristionchus mayeri</name>
    <dbReference type="NCBI Taxonomy" id="1317129"/>
    <lineage>
        <taxon>Eukaryota</taxon>
        <taxon>Metazoa</taxon>
        <taxon>Ecdysozoa</taxon>
        <taxon>Nematoda</taxon>
        <taxon>Chromadorea</taxon>
        <taxon>Rhabditida</taxon>
        <taxon>Rhabditina</taxon>
        <taxon>Diplogasteromorpha</taxon>
        <taxon>Diplogasteroidea</taxon>
        <taxon>Neodiplogasteridae</taxon>
        <taxon>Pristionchus</taxon>
    </lineage>
</organism>
<name>A0AAN4Z4Z9_9BILA</name>
<evidence type="ECO:0000313" key="2">
    <source>
        <dbReference type="Proteomes" id="UP001328107"/>
    </source>
</evidence>
<gene>
    <name evidence="1" type="ORF">PMAYCL1PPCAC_04613</name>
</gene>
<comment type="caution">
    <text evidence="1">The sequence shown here is derived from an EMBL/GenBank/DDBJ whole genome shotgun (WGS) entry which is preliminary data.</text>
</comment>
<accession>A0AAN4Z4Z9</accession>
<dbReference type="EMBL" id="BTRK01000002">
    <property type="protein sequence ID" value="GMR34418.1"/>
    <property type="molecule type" value="Genomic_DNA"/>
</dbReference>
<proteinExistence type="predicted"/>
<keyword evidence="2" id="KW-1185">Reference proteome</keyword>
<reference evidence="2" key="1">
    <citation type="submission" date="2022-10" db="EMBL/GenBank/DDBJ databases">
        <title>Genome assembly of Pristionchus species.</title>
        <authorList>
            <person name="Yoshida K."/>
            <person name="Sommer R.J."/>
        </authorList>
    </citation>
    <scope>NUCLEOTIDE SEQUENCE [LARGE SCALE GENOMIC DNA]</scope>
    <source>
        <strain evidence="2">RS5460</strain>
    </source>
</reference>
<evidence type="ECO:0000313" key="1">
    <source>
        <dbReference type="EMBL" id="GMR34418.1"/>
    </source>
</evidence>
<feature type="non-terminal residue" evidence="1">
    <location>
        <position position="1"/>
    </location>
</feature>
<dbReference type="Proteomes" id="UP001328107">
    <property type="component" value="Unassembled WGS sequence"/>
</dbReference>
<protein>
    <submittedName>
        <fullName evidence="1">Uncharacterized protein</fullName>
    </submittedName>
</protein>
<sequence length="97" mass="11092">TDFTHAKGCRILDRPYVDIFNESTEVLHVELTVPGKYAQFEEVFQQSNRILAPRDKYHVVLPCDCIVDEIRKATRGSMPNCSIRDVIESSSINITYS</sequence>
<dbReference type="AlphaFoldDB" id="A0AAN4Z4Z9"/>